<proteinExistence type="predicted"/>
<dbReference type="RefSeq" id="WP_425310106.1">
    <property type="nucleotide sequence ID" value="NZ_CP154795.1"/>
</dbReference>
<organism evidence="1 2">
    <name type="scientific">Ammonicoccus fulvus</name>
    <dbReference type="NCBI Taxonomy" id="3138240"/>
    <lineage>
        <taxon>Bacteria</taxon>
        <taxon>Bacillati</taxon>
        <taxon>Actinomycetota</taxon>
        <taxon>Actinomycetes</taxon>
        <taxon>Propionibacteriales</taxon>
        <taxon>Propionibacteriaceae</taxon>
        <taxon>Ammonicoccus</taxon>
    </lineage>
</organism>
<gene>
    <name evidence="1" type="ORF">AADG42_15650</name>
</gene>
<reference evidence="1 2" key="1">
    <citation type="submission" date="2024-04" db="EMBL/GenBank/DDBJ databases">
        <title>Isolation of an actinomycete strain from pig manure.</title>
        <authorList>
            <person name="Gong T."/>
            <person name="Yu Z."/>
            <person name="An M."/>
            <person name="Wei C."/>
            <person name="Yang W."/>
            <person name="Liu L."/>
        </authorList>
    </citation>
    <scope>NUCLEOTIDE SEQUENCE [LARGE SCALE GENOMIC DNA]</scope>
    <source>
        <strain evidence="1 2">ZF39</strain>
    </source>
</reference>
<evidence type="ECO:0000313" key="1">
    <source>
        <dbReference type="EMBL" id="XAN08678.1"/>
    </source>
</evidence>
<protein>
    <recommendedName>
        <fullName evidence="3">Tetratricopeptide repeat protein</fullName>
    </recommendedName>
</protein>
<accession>A0ABZ3FRH1</accession>
<sequence length="160" mass="17939">MPQDHDHDHEDLDDAIAKELDVLVQEGTELLEAGKDEAAREKFEAGIALLPEPKHHWVASTWLYASVGNIHFDAQRWEDARENFAAAMKSPSGTGNPFIQLRMGQSEFELGNMGEAFHRLLFARMRGPQGLLDEVDAKYGEFVDAEATRREQGASAFRKS</sequence>
<evidence type="ECO:0008006" key="3">
    <source>
        <dbReference type="Google" id="ProtNLM"/>
    </source>
</evidence>
<dbReference type="SUPFAM" id="SSF48452">
    <property type="entry name" value="TPR-like"/>
    <property type="match status" value="1"/>
</dbReference>
<dbReference type="Proteomes" id="UP001442841">
    <property type="component" value="Chromosome"/>
</dbReference>
<dbReference type="EMBL" id="CP154795">
    <property type="protein sequence ID" value="XAN08678.1"/>
    <property type="molecule type" value="Genomic_DNA"/>
</dbReference>
<keyword evidence="2" id="KW-1185">Reference proteome</keyword>
<evidence type="ECO:0000313" key="2">
    <source>
        <dbReference type="Proteomes" id="UP001442841"/>
    </source>
</evidence>
<dbReference type="InterPro" id="IPR011990">
    <property type="entry name" value="TPR-like_helical_dom_sf"/>
</dbReference>
<name>A0ABZ3FRH1_9ACTN</name>
<dbReference type="Gene3D" id="1.25.40.10">
    <property type="entry name" value="Tetratricopeptide repeat domain"/>
    <property type="match status" value="1"/>
</dbReference>